<sequence>MENIEKNILALVIVITTIFIFIRMVLNVEITLERYIIFIFYLVVLVLGLLRPDNIYSGESAIALNPFGFLNDIKGDKLSLIIMLINLIIFVPMFFLLAKLNYFRGSFLFIFIFFEVFVFIIEYLQYKMDVGVFDLSDIFLYNVSFFIGYIFWLVYNKIRKKFI</sequence>
<protein>
    <submittedName>
        <fullName evidence="2">Glycopeptide antibiotics resistance protein</fullName>
    </submittedName>
</protein>
<organism evidence="2 3">
    <name type="scientific">Alkalicoccobacillus murimartini</name>
    <dbReference type="NCBI Taxonomy" id="171685"/>
    <lineage>
        <taxon>Bacteria</taxon>
        <taxon>Bacillati</taxon>
        <taxon>Bacillota</taxon>
        <taxon>Bacilli</taxon>
        <taxon>Bacillales</taxon>
        <taxon>Bacillaceae</taxon>
        <taxon>Alkalicoccobacillus</taxon>
    </lineage>
</organism>
<comment type="caution">
    <text evidence="2">The sequence shown here is derived from an EMBL/GenBank/DDBJ whole genome shotgun (WGS) entry which is preliminary data.</text>
</comment>
<evidence type="ECO:0000313" key="2">
    <source>
        <dbReference type="EMBL" id="MDQ0208598.1"/>
    </source>
</evidence>
<evidence type="ECO:0000313" key="3">
    <source>
        <dbReference type="Proteomes" id="UP001225034"/>
    </source>
</evidence>
<feature type="transmembrane region" description="Helical" evidence="1">
    <location>
        <begin position="32"/>
        <end position="50"/>
    </location>
</feature>
<gene>
    <name evidence="2" type="ORF">J2S05_003410</name>
</gene>
<keyword evidence="1" id="KW-1133">Transmembrane helix</keyword>
<accession>A0ABT9YL70</accession>
<reference evidence="2 3" key="1">
    <citation type="submission" date="2023-07" db="EMBL/GenBank/DDBJ databases">
        <title>Genomic Encyclopedia of Type Strains, Phase IV (KMG-IV): sequencing the most valuable type-strain genomes for metagenomic binning, comparative biology and taxonomic classification.</title>
        <authorList>
            <person name="Goeker M."/>
        </authorList>
    </citation>
    <scope>NUCLEOTIDE SEQUENCE [LARGE SCALE GENOMIC DNA]</scope>
    <source>
        <strain evidence="2 3">DSM 19154</strain>
    </source>
</reference>
<evidence type="ECO:0000256" key="1">
    <source>
        <dbReference type="SAM" id="Phobius"/>
    </source>
</evidence>
<dbReference type="Proteomes" id="UP001225034">
    <property type="component" value="Unassembled WGS sequence"/>
</dbReference>
<keyword evidence="1" id="KW-0472">Membrane</keyword>
<feature type="transmembrane region" description="Helical" evidence="1">
    <location>
        <begin position="6"/>
        <end position="25"/>
    </location>
</feature>
<keyword evidence="3" id="KW-1185">Reference proteome</keyword>
<name>A0ABT9YL70_9BACI</name>
<keyword evidence="1" id="KW-0812">Transmembrane</keyword>
<feature type="transmembrane region" description="Helical" evidence="1">
    <location>
        <begin position="78"/>
        <end position="98"/>
    </location>
</feature>
<proteinExistence type="predicted"/>
<feature type="transmembrane region" description="Helical" evidence="1">
    <location>
        <begin position="105"/>
        <end position="126"/>
    </location>
</feature>
<dbReference type="EMBL" id="JAUSUA010000006">
    <property type="protein sequence ID" value="MDQ0208598.1"/>
    <property type="molecule type" value="Genomic_DNA"/>
</dbReference>
<feature type="transmembrane region" description="Helical" evidence="1">
    <location>
        <begin position="138"/>
        <end position="155"/>
    </location>
</feature>